<evidence type="ECO:0000259" key="3">
    <source>
        <dbReference type="Pfam" id="PF13116"/>
    </source>
</evidence>
<dbReference type="InterPro" id="IPR025263">
    <property type="entry name" value="YhdP_central"/>
</dbReference>
<keyword evidence="2" id="KW-0472">Membrane</keyword>
<name>A0ABQ1N902_9BURK</name>
<dbReference type="InterPro" id="IPR011836">
    <property type="entry name" value="YhdP"/>
</dbReference>
<dbReference type="Proteomes" id="UP000602004">
    <property type="component" value="Unassembled WGS sequence"/>
</dbReference>
<gene>
    <name evidence="4" type="ORF">GCM10011400_53450</name>
</gene>
<accession>A0ABQ1N902</accession>
<dbReference type="NCBIfam" id="TIGR02099">
    <property type="entry name" value="YhdP family protein"/>
    <property type="match status" value="1"/>
</dbReference>
<evidence type="ECO:0000256" key="1">
    <source>
        <dbReference type="SAM" id="MobiDB-lite"/>
    </source>
</evidence>
<evidence type="ECO:0000313" key="5">
    <source>
        <dbReference type="Proteomes" id="UP000602004"/>
    </source>
</evidence>
<sequence length="1444" mass="155098">MRGPAASRGSQDGMEKGFAGGPPTLSRVLHFVVNSQNYHTPTRRSMSERNESADPHETGQVRPASGTAHVVLHRTSHVVLALALAFYFIAAALFLGLRYVLLPHIDSFRPRIEATVSDKLHTQFTIGKLAPHWSGFQPGLDATDIVIRDPEGKAALTIPHATATLSWKSLWQFHPALSSLIVDQPDVLVSRSSDGVISVAGVPVPTRHSGNDTLSTWLLRQQAIVVRGGVLRWRDAQHDAPELALRDIRIAILNDGYDHQLALQAPADGHVLHGPIDFRTHFKHARLSAIGKPVNWAGQVYMSTGPVDLPTLARYINFPIETFAGRIDNAIWADFADGRMKSASGQLAGMDVAMRVRPTQPKLVVPIANFSWRVEVGQGDYTLQLNDLHAELGQPPLEDGTPLTRTLALSTLNGRYRTASLQHGQLVSVEGDRVDLGILAEFSRALPLPRPLLNNLVRFNPRGMVANYVIEVERGKPESGEAGSDHRPSGAEPIERYRFKGDLQGISVAAQEPPPGLTPLNHPRAGIPGIENLWGSVDADENHGTATLNTSNVAITLPGVFDDPRLTLDRLHGRADWTITPKAPGENHRGFTVKLADFGISNADADATATVDYSNPGHGRGSLDLKADFQRAQVTRIVRYLPTSISEKLRIYLGHGLQAGVSRGATIEIHGDLTKFPYSRAPEAGVFHIVAPFKGGKFDPSPYPPRKMKNGTPNVWPPLDGIDGVFELKENVLRFDIDRAHYKRVALNRVNGRIDDLGTKASNLVIDGNGRGPLADMLDYVNESSLGIMTQHETEKVRAEGPAALALKLTVPRTPKPHIAVEGAVGFQNNRLTVDNVPPLSQLNGKVRFTEHTAQVDRLSGQFLGGDVHANGGLKQDGTYALDLGGHIAVDAARGLNLHGPAAQVLTRMSGSAPYSLNVRGAKGRLPEVTANSDLSGLALDFPAPFNKPVGTPMPLHFAVGPFADASEAGLERADLTFGPIAATYLLRYEPKTPPTVVSGAIGVNKPADLPSEGVIAAVDLEAFDADAWRALVTQMRNKDAPTPAPAATAAPVAPNPTVAQFLPSRFAVHVGTLTLLKRHWDSVIVGASHADGKWQANIASNQVSGHVSWLPGANKESPGTLQARFARVVIPSATDKDLLGQAISAPAQNMPSIDLVVNELIVRDRNIGRLEVDAHNFEEDGVPVWQLDKLDITNPAATLTATANWRTSTGLGNTADEATPRRTVFDFKLDIKDAGALLERFGQPHTLKAGNGTLSGKVVWRGGPTTIDYPTLNGNLAVDLRHGQILKVDPGVAKLLGVLSLQSLARFATLNFRDVIGEGLPFERVTGTGEIHNGIGRTENFEMVTAPARAEMKGSVDLAQETQDLHVQIVPTVSAGAAVIAATVINPLLGLGALVADLAFSKSVSTAFAREYAITGPWSKPHIERVTSDRGKMDAPASTVEAH</sequence>
<proteinExistence type="predicted"/>
<keyword evidence="2" id="KW-0812">Transmembrane</keyword>
<reference evidence="5" key="1">
    <citation type="journal article" date="2019" name="Int. J. Syst. Evol. Microbiol.">
        <title>The Global Catalogue of Microorganisms (GCM) 10K type strain sequencing project: providing services to taxonomists for standard genome sequencing and annotation.</title>
        <authorList>
            <consortium name="The Broad Institute Genomics Platform"/>
            <consortium name="The Broad Institute Genome Sequencing Center for Infectious Disease"/>
            <person name="Wu L."/>
            <person name="Ma J."/>
        </authorList>
    </citation>
    <scope>NUCLEOTIDE SEQUENCE [LARGE SCALE GENOMIC DNA]</scope>
    <source>
        <strain evidence="5">CGMCC 1.15103</strain>
    </source>
</reference>
<keyword evidence="2" id="KW-1133">Transmembrane helix</keyword>
<dbReference type="PANTHER" id="PTHR38690">
    <property type="entry name" value="PROTEASE-RELATED"/>
    <property type="match status" value="1"/>
</dbReference>
<feature type="region of interest" description="Disordered" evidence="1">
    <location>
        <begin position="39"/>
        <end position="63"/>
    </location>
</feature>
<keyword evidence="5" id="KW-1185">Reference proteome</keyword>
<dbReference type="EMBL" id="BMHL01000011">
    <property type="protein sequence ID" value="GGC58996.1"/>
    <property type="molecule type" value="Genomic_DNA"/>
</dbReference>
<feature type="compositionally biased region" description="Basic and acidic residues" evidence="1">
    <location>
        <begin position="45"/>
        <end position="59"/>
    </location>
</feature>
<evidence type="ECO:0000313" key="4">
    <source>
        <dbReference type="EMBL" id="GGC58996.1"/>
    </source>
</evidence>
<feature type="domain" description="YhdP central" evidence="3">
    <location>
        <begin position="74"/>
        <end position="1424"/>
    </location>
</feature>
<feature type="transmembrane region" description="Helical" evidence="2">
    <location>
        <begin position="78"/>
        <end position="101"/>
    </location>
</feature>
<protein>
    <submittedName>
        <fullName evidence="4">DUF3971 domain-containing protein</fullName>
    </submittedName>
</protein>
<dbReference type="PANTHER" id="PTHR38690:SF1">
    <property type="entry name" value="PROTEASE"/>
    <property type="match status" value="1"/>
</dbReference>
<organism evidence="4 5">
    <name type="scientific">Paraburkholderia caffeinilytica</name>
    <dbReference type="NCBI Taxonomy" id="1761016"/>
    <lineage>
        <taxon>Bacteria</taxon>
        <taxon>Pseudomonadati</taxon>
        <taxon>Pseudomonadota</taxon>
        <taxon>Betaproteobacteria</taxon>
        <taxon>Burkholderiales</taxon>
        <taxon>Burkholderiaceae</taxon>
        <taxon>Paraburkholderia</taxon>
    </lineage>
</organism>
<evidence type="ECO:0000256" key="2">
    <source>
        <dbReference type="SAM" id="Phobius"/>
    </source>
</evidence>
<comment type="caution">
    <text evidence="4">The sequence shown here is derived from an EMBL/GenBank/DDBJ whole genome shotgun (WGS) entry which is preliminary data.</text>
</comment>
<dbReference type="Pfam" id="PF13116">
    <property type="entry name" value="YhdP"/>
    <property type="match status" value="1"/>
</dbReference>